<proteinExistence type="predicted"/>
<evidence type="ECO:0000313" key="2">
    <source>
        <dbReference type="EMBL" id="CAL1379518.1"/>
    </source>
</evidence>
<keyword evidence="3" id="KW-1185">Reference proteome</keyword>
<evidence type="ECO:0000313" key="3">
    <source>
        <dbReference type="Proteomes" id="UP001497516"/>
    </source>
</evidence>
<evidence type="ECO:0000256" key="1">
    <source>
        <dbReference type="SAM" id="MobiDB-lite"/>
    </source>
</evidence>
<accession>A0AAV2E0R2</accession>
<sequence>MVGGAFSASPSQPTRSSSGNSTLFSHSQRRSADHADAVHFTLGGVEHSISYWELATALRLNSPHPSEHPLIVEVADPTTFGDQAYFERICLFEYAAERYIASQTRATLLRPEWQILNHLLTQYYTPSRGLANGVTHRTLNFMHAMGRSEDTIELGSVIARTFTKACASQDRYLVCDPVITALSRYYGVDTTGMTLVGAATPFSEATLRHQHMLAREGRLAWIAGLPRPPVPDPVGDDQPESSFAGGASWPRHPVRSTQATTGPSSAAPGSYTPAVSIVDQLAASAQQNERILAIQESIHTRLDRARDRDRRLMSGKHYIMSYLGLDSNSVHYPFVQSPGG</sequence>
<feature type="region of interest" description="Disordered" evidence="1">
    <location>
        <begin position="1"/>
        <end position="28"/>
    </location>
</feature>
<protein>
    <submittedName>
        <fullName evidence="2">Uncharacterized protein</fullName>
    </submittedName>
</protein>
<feature type="compositionally biased region" description="Low complexity" evidence="1">
    <location>
        <begin position="7"/>
        <end position="21"/>
    </location>
</feature>
<gene>
    <name evidence="2" type="ORF">LTRI10_LOCUS21034</name>
</gene>
<reference evidence="2 3" key="1">
    <citation type="submission" date="2024-04" db="EMBL/GenBank/DDBJ databases">
        <authorList>
            <person name="Fracassetti M."/>
        </authorList>
    </citation>
    <scope>NUCLEOTIDE SEQUENCE [LARGE SCALE GENOMIC DNA]</scope>
</reference>
<dbReference type="Proteomes" id="UP001497516">
    <property type="component" value="Chromosome 3"/>
</dbReference>
<feature type="compositionally biased region" description="Polar residues" evidence="1">
    <location>
        <begin position="255"/>
        <end position="264"/>
    </location>
</feature>
<name>A0AAV2E0R2_9ROSI</name>
<feature type="region of interest" description="Disordered" evidence="1">
    <location>
        <begin position="229"/>
        <end position="269"/>
    </location>
</feature>
<dbReference type="AlphaFoldDB" id="A0AAV2E0R2"/>
<organism evidence="2 3">
    <name type="scientific">Linum trigynum</name>
    <dbReference type="NCBI Taxonomy" id="586398"/>
    <lineage>
        <taxon>Eukaryota</taxon>
        <taxon>Viridiplantae</taxon>
        <taxon>Streptophyta</taxon>
        <taxon>Embryophyta</taxon>
        <taxon>Tracheophyta</taxon>
        <taxon>Spermatophyta</taxon>
        <taxon>Magnoliopsida</taxon>
        <taxon>eudicotyledons</taxon>
        <taxon>Gunneridae</taxon>
        <taxon>Pentapetalae</taxon>
        <taxon>rosids</taxon>
        <taxon>fabids</taxon>
        <taxon>Malpighiales</taxon>
        <taxon>Linaceae</taxon>
        <taxon>Linum</taxon>
    </lineage>
</organism>
<dbReference type="EMBL" id="OZ034816">
    <property type="protein sequence ID" value="CAL1379518.1"/>
    <property type="molecule type" value="Genomic_DNA"/>
</dbReference>